<dbReference type="Proteomes" id="UP000176355">
    <property type="component" value="Unassembled WGS sequence"/>
</dbReference>
<dbReference type="SUPFAM" id="SSF50447">
    <property type="entry name" value="Translation proteins"/>
    <property type="match status" value="1"/>
</dbReference>
<evidence type="ECO:0000259" key="1">
    <source>
        <dbReference type="Pfam" id="PF16325"/>
    </source>
</evidence>
<proteinExistence type="predicted"/>
<dbReference type="EMBL" id="MHSL01000035">
    <property type="protein sequence ID" value="OHA42953.1"/>
    <property type="molecule type" value="Genomic_DNA"/>
</dbReference>
<protein>
    <recommendedName>
        <fullName evidence="1">Peptidase family U32 C-terminal domain-containing protein</fullName>
    </recommendedName>
</protein>
<dbReference type="InterPro" id="IPR009000">
    <property type="entry name" value="Transl_B-barrel_sf"/>
</dbReference>
<reference evidence="2 3" key="1">
    <citation type="journal article" date="2016" name="Nat. Commun.">
        <title>Thousands of microbial genomes shed light on interconnected biogeochemical processes in an aquifer system.</title>
        <authorList>
            <person name="Anantharaman K."/>
            <person name="Brown C.T."/>
            <person name="Hug L.A."/>
            <person name="Sharon I."/>
            <person name="Castelle C.J."/>
            <person name="Probst A.J."/>
            <person name="Thomas B.C."/>
            <person name="Singh A."/>
            <person name="Wilkins M.J."/>
            <person name="Karaoz U."/>
            <person name="Brodie E.L."/>
            <person name="Williams K.H."/>
            <person name="Hubbard S.S."/>
            <person name="Banfield J.F."/>
        </authorList>
    </citation>
    <scope>NUCLEOTIDE SEQUENCE [LARGE SCALE GENOMIC DNA]</scope>
</reference>
<dbReference type="InterPro" id="IPR032525">
    <property type="entry name" value="Peptidase_U32_C"/>
</dbReference>
<accession>A0A1G2P3V3</accession>
<sequence length="85" mass="9735">MAEEKHIGEVTHWYDKIQVAVLKLKSVLKVGDKLKIKHGEKEFEHTIDSMQIDHQPVESAKKGDEVAVKLLEKAREGALIYKLEE</sequence>
<organism evidence="2 3">
    <name type="scientific">Candidatus Taylorbacteria bacterium RIFCSPLOWO2_12_FULL_44_15c</name>
    <dbReference type="NCBI Taxonomy" id="1802333"/>
    <lineage>
        <taxon>Bacteria</taxon>
        <taxon>Candidatus Tayloriibacteriota</taxon>
    </lineage>
</organism>
<comment type="caution">
    <text evidence="2">The sequence shown here is derived from an EMBL/GenBank/DDBJ whole genome shotgun (WGS) entry which is preliminary data.</text>
</comment>
<name>A0A1G2P3V3_9BACT</name>
<feature type="domain" description="Peptidase family U32 C-terminal" evidence="1">
    <location>
        <begin position="7"/>
        <end position="80"/>
    </location>
</feature>
<dbReference type="Pfam" id="PF16325">
    <property type="entry name" value="Peptidase_U32_C"/>
    <property type="match status" value="1"/>
</dbReference>
<evidence type="ECO:0000313" key="2">
    <source>
        <dbReference type="EMBL" id="OHA42953.1"/>
    </source>
</evidence>
<gene>
    <name evidence="2" type="ORF">A3G03_01895</name>
</gene>
<evidence type="ECO:0000313" key="3">
    <source>
        <dbReference type="Proteomes" id="UP000176355"/>
    </source>
</evidence>
<dbReference type="STRING" id="1802333.A3G03_01895"/>
<dbReference type="AlphaFoldDB" id="A0A1G2P3V3"/>
<dbReference type="Gene3D" id="2.40.30.10">
    <property type="entry name" value="Translation factors"/>
    <property type="match status" value="1"/>
</dbReference>